<evidence type="ECO:0000256" key="1">
    <source>
        <dbReference type="ARBA" id="ARBA00022723"/>
    </source>
</evidence>
<evidence type="ECO:0000256" key="2">
    <source>
        <dbReference type="ARBA" id="ARBA00023239"/>
    </source>
</evidence>
<dbReference type="EMBL" id="CP094528">
    <property type="protein sequence ID" value="UOE43267.1"/>
    <property type="molecule type" value="Genomic_DNA"/>
</dbReference>
<dbReference type="Pfam" id="PF01903">
    <property type="entry name" value="CbiX"/>
    <property type="match status" value="2"/>
</dbReference>
<dbReference type="Proteomes" id="UP000832097">
    <property type="component" value="Chromosome"/>
</dbReference>
<keyword evidence="2" id="KW-0456">Lyase</keyword>
<evidence type="ECO:0000313" key="4">
    <source>
        <dbReference type="Proteomes" id="UP000832097"/>
    </source>
</evidence>
<organism evidence="3 4">
    <name type="scientific">Agromyces larvae</name>
    <dbReference type="NCBI Taxonomy" id="2929802"/>
    <lineage>
        <taxon>Bacteria</taxon>
        <taxon>Bacillati</taxon>
        <taxon>Actinomycetota</taxon>
        <taxon>Actinomycetes</taxon>
        <taxon>Micrococcales</taxon>
        <taxon>Microbacteriaceae</taxon>
        <taxon>Agromyces</taxon>
    </lineage>
</organism>
<dbReference type="PANTHER" id="PTHR33542">
    <property type="entry name" value="SIROHYDROCHLORIN FERROCHELATASE, CHLOROPLASTIC"/>
    <property type="match status" value="1"/>
</dbReference>
<dbReference type="InterPro" id="IPR050963">
    <property type="entry name" value="Sirohydro_Cobaltochel/CbiX"/>
</dbReference>
<reference evidence="3 4" key="1">
    <citation type="submission" date="2022-03" db="EMBL/GenBank/DDBJ databases">
        <title>Mucilaginibacter sp. isolated from the gut of Protaetia brevitarsis seulensis larvae.</title>
        <authorList>
            <person name="Won M."/>
            <person name="Kim S.-J."/>
            <person name="Kwon S.-W."/>
        </authorList>
    </citation>
    <scope>NUCLEOTIDE SEQUENCE [LARGE SCALE GENOMIC DNA]</scope>
    <source>
        <strain evidence="3 4">CFWR-12</strain>
    </source>
</reference>
<name>A0ABY4BVP0_9MICO</name>
<gene>
    <name evidence="3" type="ORF">MTO99_13885</name>
</gene>
<protein>
    <submittedName>
        <fullName evidence="3">Cobalamin biosynthesis protein CbiX</fullName>
    </submittedName>
</protein>
<keyword evidence="1" id="KW-0479">Metal-binding</keyword>
<keyword evidence="4" id="KW-1185">Reference proteome</keyword>
<sequence length="247" mass="25274">MTTPALLGISHGTASPDGQRAVRALVDAVAAELPEVTVRLGHVDVQQPDVDASIATIPPGESIVLVPLLLSAGYHVHVDIREATAAHPHVQIAGALGPDGRLVEVLVRRLAQAGLSDAGLADPDAGPDALVLAVAGSSDRRAVDDCLRMGELLATRLGRPVTVGFLSAAEPRLDAAVAAARADAPGRRVVVSSYLLAPGYFQDLAAAAGADVLTEPLLAGDAPAPELVEVVIDRYRDCLDAPVASSL</sequence>
<accession>A0ABY4BVP0</accession>
<dbReference type="SUPFAM" id="SSF53800">
    <property type="entry name" value="Chelatase"/>
    <property type="match status" value="1"/>
</dbReference>
<dbReference type="RefSeq" id="WP_243554228.1">
    <property type="nucleotide sequence ID" value="NZ_CP094528.1"/>
</dbReference>
<dbReference type="Gene3D" id="3.40.50.1400">
    <property type="match status" value="2"/>
</dbReference>
<proteinExistence type="predicted"/>
<dbReference type="PANTHER" id="PTHR33542:SF5">
    <property type="entry name" value="FERROCHELATASE CHE1"/>
    <property type="match status" value="1"/>
</dbReference>
<dbReference type="InterPro" id="IPR002762">
    <property type="entry name" value="CbiX-like"/>
</dbReference>
<evidence type="ECO:0000313" key="3">
    <source>
        <dbReference type="EMBL" id="UOE43267.1"/>
    </source>
</evidence>
<dbReference type="CDD" id="cd03416">
    <property type="entry name" value="CbiX_SirB_N"/>
    <property type="match status" value="1"/>
</dbReference>